<dbReference type="EMBL" id="FOTB01000003">
    <property type="protein sequence ID" value="SFK73114.1"/>
    <property type="molecule type" value="Genomic_DNA"/>
</dbReference>
<dbReference type="PROSITE" id="PS50949">
    <property type="entry name" value="HTH_GNTR"/>
    <property type="match status" value="1"/>
</dbReference>
<keyword evidence="2" id="KW-0238">DNA-binding</keyword>
<dbReference type="NCBIfam" id="TIGR02404">
    <property type="entry name" value="trehalos_R_Bsub"/>
    <property type="match status" value="1"/>
</dbReference>
<dbReference type="SMART" id="SM00345">
    <property type="entry name" value="HTH_GNTR"/>
    <property type="match status" value="1"/>
</dbReference>
<dbReference type="Pfam" id="PF07702">
    <property type="entry name" value="UTRA"/>
    <property type="match status" value="1"/>
</dbReference>
<accession>A0AA94HES8</accession>
<dbReference type="InterPro" id="IPR028978">
    <property type="entry name" value="Chorismate_lyase_/UTRA_dom_sf"/>
</dbReference>
<dbReference type="GO" id="GO:0045892">
    <property type="term" value="P:negative regulation of DNA-templated transcription"/>
    <property type="evidence" value="ECO:0007669"/>
    <property type="project" value="TreeGrafter"/>
</dbReference>
<evidence type="ECO:0000259" key="5">
    <source>
        <dbReference type="PROSITE" id="PS50949"/>
    </source>
</evidence>
<keyword evidence="3" id="KW-0804">Transcription</keyword>
<dbReference type="GO" id="GO:0003700">
    <property type="term" value="F:DNA-binding transcription factor activity"/>
    <property type="evidence" value="ECO:0007669"/>
    <property type="project" value="UniProtKB-UniRule"/>
</dbReference>
<keyword evidence="1" id="KW-0805">Transcription regulation</keyword>
<protein>
    <recommendedName>
        <fullName evidence="4">Trehalose operon repressor</fullName>
    </recommendedName>
</protein>
<dbReference type="AlphaFoldDB" id="A0AA94HES8"/>
<dbReference type="Proteomes" id="UP000183090">
    <property type="component" value="Unassembled WGS sequence"/>
</dbReference>
<evidence type="ECO:0000256" key="2">
    <source>
        <dbReference type="ARBA" id="ARBA00023125"/>
    </source>
</evidence>
<organism evidence="6 7">
    <name type="scientific">Salinicoccus halodurans</name>
    <dbReference type="NCBI Taxonomy" id="407035"/>
    <lineage>
        <taxon>Bacteria</taxon>
        <taxon>Bacillati</taxon>
        <taxon>Bacillota</taxon>
        <taxon>Bacilli</taxon>
        <taxon>Bacillales</taxon>
        <taxon>Staphylococcaceae</taxon>
        <taxon>Salinicoccus</taxon>
    </lineage>
</organism>
<dbReference type="GO" id="GO:0003677">
    <property type="term" value="F:DNA binding"/>
    <property type="evidence" value="ECO:0007669"/>
    <property type="project" value="UniProtKB-UniRule"/>
</dbReference>
<name>A0AA94HES8_9STAP</name>
<reference evidence="6 7" key="1">
    <citation type="submission" date="2016-10" db="EMBL/GenBank/DDBJ databases">
        <authorList>
            <person name="Varghese N."/>
            <person name="Submissions S."/>
        </authorList>
    </citation>
    <scope>NUCLEOTIDE SEQUENCE [LARGE SCALE GENOMIC DNA]</scope>
    <source>
        <strain evidence="6 7">CGMCC 1.6501</strain>
    </source>
</reference>
<dbReference type="PANTHER" id="PTHR44846">
    <property type="entry name" value="MANNOSYL-D-GLYCERATE TRANSPORT/METABOLISM SYSTEM REPRESSOR MNGR-RELATED"/>
    <property type="match status" value="1"/>
</dbReference>
<evidence type="ECO:0000313" key="6">
    <source>
        <dbReference type="EMBL" id="SFK73114.1"/>
    </source>
</evidence>
<dbReference type="SUPFAM" id="SSF64288">
    <property type="entry name" value="Chorismate lyase-like"/>
    <property type="match status" value="1"/>
</dbReference>
<evidence type="ECO:0000256" key="3">
    <source>
        <dbReference type="ARBA" id="ARBA00023163"/>
    </source>
</evidence>
<dbReference type="Gene3D" id="1.10.10.10">
    <property type="entry name" value="Winged helix-like DNA-binding domain superfamily/Winged helix DNA-binding domain"/>
    <property type="match status" value="1"/>
</dbReference>
<evidence type="ECO:0000256" key="1">
    <source>
        <dbReference type="ARBA" id="ARBA00023015"/>
    </source>
</evidence>
<evidence type="ECO:0000256" key="4">
    <source>
        <dbReference type="NCBIfam" id="TIGR02404"/>
    </source>
</evidence>
<dbReference type="SMART" id="SM00866">
    <property type="entry name" value="UTRA"/>
    <property type="match status" value="1"/>
</dbReference>
<dbReference type="InterPro" id="IPR000524">
    <property type="entry name" value="Tscrpt_reg_HTH_GntR"/>
</dbReference>
<sequence length="257" mass="29881">MDVIAIMPESDRVSEMNLNKYNQIYQEISSDISGGKYKKDDVLPSEHRLVETFDVSRETVRKALNLLQENGFIQKMKGKGSVVIYNPSMDFTVSHLTSFKEIQQLKTKQYSTAVVELKRYPAEQFPKVMVALDLAPEDKVWQLIRQRKYEGKTHIVDMDYFTVDMMPGLSIQVAEDSIYEYIEKKLGLTIAYSHKEITFDAMTEHEIELFDHNDLSYVATVRSVVHLNDARPFQYNISKHLASEFKFVDFSRRFHGD</sequence>
<dbReference type="InterPro" id="IPR011663">
    <property type="entry name" value="UTRA"/>
</dbReference>
<dbReference type="PANTHER" id="PTHR44846:SF12">
    <property type="entry name" value="HTH-TYPE TRANSCRIPTIONAL REGULATOR TRER"/>
    <property type="match status" value="1"/>
</dbReference>
<dbReference type="InterPro" id="IPR036388">
    <property type="entry name" value="WH-like_DNA-bd_sf"/>
</dbReference>
<evidence type="ECO:0000313" key="7">
    <source>
        <dbReference type="Proteomes" id="UP000183090"/>
    </source>
</evidence>
<dbReference type="InterPro" id="IPR036390">
    <property type="entry name" value="WH_DNA-bd_sf"/>
</dbReference>
<dbReference type="InterPro" id="IPR012770">
    <property type="entry name" value="TreR"/>
</dbReference>
<dbReference type="InterPro" id="IPR050679">
    <property type="entry name" value="Bact_HTH_transcr_reg"/>
</dbReference>
<dbReference type="RefSeq" id="WP_338061312.1">
    <property type="nucleotide sequence ID" value="NZ_FOTB01000003.1"/>
</dbReference>
<dbReference type="SUPFAM" id="SSF46785">
    <property type="entry name" value="Winged helix' DNA-binding domain"/>
    <property type="match status" value="1"/>
</dbReference>
<dbReference type="Pfam" id="PF00392">
    <property type="entry name" value="GntR"/>
    <property type="match status" value="1"/>
</dbReference>
<dbReference type="CDD" id="cd07377">
    <property type="entry name" value="WHTH_GntR"/>
    <property type="match status" value="1"/>
</dbReference>
<comment type="caution">
    <text evidence="6">The sequence shown here is derived from an EMBL/GenBank/DDBJ whole genome shotgun (WGS) entry which is preliminary data.</text>
</comment>
<dbReference type="PRINTS" id="PR00035">
    <property type="entry name" value="HTHGNTR"/>
</dbReference>
<feature type="domain" description="HTH gntR-type" evidence="5">
    <location>
        <begin position="18"/>
        <end position="86"/>
    </location>
</feature>
<gene>
    <name evidence="6" type="ORF">SAMN05216235_1344</name>
</gene>
<dbReference type="Gene3D" id="3.40.1410.10">
    <property type="entry name" value="Chorismate lyase-like"/>
    <property type="match status" value="1"/>
</dbReference>
<proteinExistence type="predicted"/>